<dbReference type="GO" id="GO:0003700">
    <property type="term" value="F:DNA-binding transcription factor activity"/>
    <property type="evidence" value="ECO:0007669"/>
    <property type="project" value="InterPro"/>
</dbReference>
<evidence type="ECO:0000256" key="1">
    <source>
        <dbReference type="ARBA" id="ARBA00023125"/>
    </source>
</evidence>
<dbReference type="InterPro" id="IPR009061">
    <property type="entry name" value="DNA-bd_dom_put_sf"/>
</dbReference>
<evidence type="ECO:0000259" key="2">
    <source>
        <dbReference type="PROSITE" id="PS50937"/>
    </source>
</evidence>
<dbReference type="Pfam" id="PF13411">
    <property type="entry name" value="MerR_1"/>
    <property type="match status" value="1"/>
</dbReference>
<dbReference type="InterPro" id="IPR029442">
    <property type="entry name" value="GyrI-like"/>
</dbReference>
<keyword evidence="4" id="KW-1185">Reference proteome</keyword>
<dbReference type="CDD" id="cd01107">
    <property type="entry name" value="HTH_BmrR"/>
    <property type="match status" value="1"/>
</dbReference>
<dbReference type="SMART" id="SM00422">
    <property type="entry name" value="HTH_MERR"/>
    <property type="match status" value="1"/>
</dbReference>
<evidence type="ECO:0000313" key="3">
    <source>
        <dbReference type="EMBL" id="RBP71360.1"/>
    </source>
</evidence>
<dbReference type="Gene3D" id="1.10.1660.10">
    <property type="match status" value="1"/>
</dbReference>
<accession>A0A366IJ68</accession>
<dbReference type="InterPro" id="IPR010499">
    <property type="entry name" value="AraC_E-bd"/>
</dbReference>
<dbReference type="SUPFAM" id="SSF46955">
    <property type="entry name" value="Putative DNA-binding domain"/>
    <property type="match status" value="1"/>
</dbReference>
<dbReference type="Gene3D" id="3.20.80.10">
    <property type="entry name" value="Regulatory factor, effector binding domain"/>
    <property type="match status" value="1"/>
</dbReference>
<protein>
    <submittedName>
        <fullName evidence="3">DNA-binding transcriptional MerR regulator</fullName>
    </submittedName>
</protein>
<feature type="domain" description="HTH merR-type" evidence="2">
    <location>
        <begin position="1"/>
        <end position="70"/>
    </location>
</feature>
<dbReference type="PROSITE" id="PS50937">
    <property type="entry name" value="HTH_MERR_2"/>
    <property type="match status" value="1"/>
</dbReference>
<dbReference type="InterPro" id="IPR011256">
    <property type="entry name" value="Reg_factor_effector_dom_sf"/>
</dbReference>
<dbReference type="SUPFAM" id="SSF55136">
    <property type="entry name" value="Probable bacterial effector-binding domain"/>
    <property type="match status" value="1"/>
</dbReference>
<dbReference type="InterPro" id="IPR000551">
    <property type="entry name" value="MerR-type_HTH_dom"/>
</dbReference>
<comment type="caution">
    <text evidence="3">The sequence shown here is derived from an EMBL/GenBank/DDBJ whole genome shotgun (WGS) entry which is preliminary data.</text>
</comment>
<dbReference type="AlphaFoldDB" id="A0A366IJ68"/>
<dbReference type="EMBL" id="QNSB01000006">
    <property type="protein sequence ID" value="RBP71360.1"/>
    <property type="molecule type" value="Genomic_DNA"/>
</dbReference>
<dbReference type="RefSeq" id="WP_147233338.1">
    <property type="nucleotide sequence ID" value="NZ_QNSB01000006.1"/>
</dbReference>
<dbReference type="Proteomes" id="UP000253509">
    <property type="component" value="Unassembled WGS sequence"/>
</dbReference>
<organism evidence="3 4">
    <name type="scientific">Brevibacterium celere</name>
    <dbReference type="NCBI Taxonomy" id="225845"/>
    <lineage>
        <taxon>Bacteria</taxon>
        <taxon>Bacillati</taxon>
        <taxon>Actinomycetota</taxon>
        <taxon>Actinomycetes</taxon>
        <taxon>Micrococcales</taxon>
        <taxon>Brevibacteriaceae</taxon>
        <taxon>Brevibacterium</taxon>
    </lineage>
</organism>
<evidence type="ECO:0000313" key="4">
    <source>
        <dbReference type="Proteomes" id="UP000253509"/>
    </source>
</evidence>
<gene>
    <name evidence="3" type="ORF">DFO65_106203</name>
</gene>
<dbReference type="GO" id="GO:0003677">
    <property type="term" value="F:DNA binding"/>
    <property type="evidence" value="ECO:0007669"/>
    <property type="project" value="UniProtKB-KW"/>
</dbReference>
<keyword evidence="1 3" id="KW-0238">DNA-binding</keyword>
<dbReference type="InterPro" id="IPR047057">
    <property type="entry name" value="MerR_fam"/>
</dbReference>
<proteinExistence type="predicted"/>
<dbReference type="Pfam" id="PF06445">
    <property type="entry name" value="GyrI-like"/>
    <property type="match status" value="1"/>
</dbReference>
<reference evidence="3 4" key="1">
    <citation type="submission" date="2018-06" db="EMBL/GenBank/DDBJ databases">
        <title>Freshwater and sediment microbial communities from various areas in North America, analyzing microbe dynamics in response to fracking.</title>
        <authorList>
            <person name="Lamendella R."/>
        </authorList>
    </citation>
    <scope>NUCLEOTIDE SEQUENCE [LARGE SCALE GENOMIC DNA]</scope>
    <source>
        <strain evidence="3 4">3b_TX</strain>
    </source>
</reference>
<dbReference type="PANTHER" id="PTHR30204">
    <property type="entry name" value="REDOX-CYCLING DRUG-SENSING TRANSCRIPTIONAL ACTIVATOR SOXR"/>
    <property type="match status" value="1"/>
</dbReference>
<sequence>MKIGDFARLGQVSVRMLRHYESLGLLLPEEVDHFTGRRSYSVEQLARLNRIMALNALGIPLRKMETMLDSDLDSAQLSEMLHLRRHQLRAEQSDIALKLAELDFRLALLERTTMSQLDCIIKELPAERILGLTVTLGEPPFDTSEIGPLFSRVAKQIAEAGGTPGIGVALYTDTGAGTEVTCGYRTSESANSVAGRRTSDRPAITELPAVTAATLVHEGPMNRVGTAWQHLSAWCISQGHTLVGPCREIYLQDADGADEQSDWVVELQQPVLPA</sequence>
<dbReference type="SMART" id="SM00871">
    <property type="entry name" value="AraC_E_bind"/>
    <property type="match status" value="1"/>
</dbReference>
<name>A0A366IJ68_9MICO</name>
<dbReference type="PANTHER" id="PTHR30204:SF97">
    <property type="entry name" value="MERR FAMILY REGULATORY PROTEIN"/>
    <property type="match status" value="1"/>
</dbReference>